<evidence type="ECO:0000313" key="2">
    <source>
        <dbReference type="Proteomes" id="UP001519460"/>
    </source>
</evidence>
<accession>A0ABD0M566</accession>
<comment type="caution">
    <text evidence="1">The sequence shown here is derived from an EMBL/GenBank/DDBJ whole genome shotgun (WGS) entry which is preliminary data.</text>
</comment>
<keyword evidence="2" id="KW-1185">Reference proteome</keyword>
<dbReference type="EMBL" id="JACVVK020000006">
    <property type="protein sequence ID" value="KAK7506762.1"/>
    <property type="molecule type" value="Genomic_DNA"/>
</dbReference>
<sequence>MELIDIELIAGGTIRISRGKAVGKGPEMWDIDDPVSASDARAITPRVQHRLAGRFGSGSVKRA</sequence>
<protein>
    <submittedName>
        <fullName evidence="1">Uncharacterized protein</fullName>
    </submittedName>
</protein>
<dbReference type="AlphaFoldDB" id="A0ABD0M566"/>
<dbReference type="Proteomes" id="UP001519460">
    <property type="component" value="Unassembled WGS sequence"/>
</dbReference>
<reference evidence="1 2" key="1">
    <citation type="journal article" date="2023" name="Sci. Data">
        <title>Genome assembly of the Korean intertidal mud-creeper Batillaria attramentaria.</title>
        <authorList>
            <person name="Patra A.K."/>
            <person name="Ho P.T."/>
            <person name="Jun S."/>
            <person name="Lee S.J."/>
            <person name="Kim Y."/>
            <person name="Won Y.J."/>
        </authorList>
    </citation>
    <scope>NUCLEOTIDE SEQUENCE [LARGE SCALE GENOMIC DNA]</scope>
    <source>
        <strain evidence="1">Wonlab-2016</strain>
    </source>
</reference>
<evidence type="ECO:0000313" key="1">
    <source>
        <dbReference type="EMBL" id="KAK7506762.1"/>
    </source>
</evidence>
<gene>
    <name evidence="1" type="ORF">BaRGS_00002237</name>
</gene>
<name>A0ABD0M566_9CAEN</name>
<proteinExistence type="predicted"/>
<organism evidence="1 2">
    <name type="scientific">Batillaria attramentaria</name>
    <dbReference type="NCBI Taxonomy" id="370345"/>
    <lineage>
        <taxon>Eukaryota</taxon>
        <taxon>Metazoa</taxon>
        <taxon>Spiralia</taxon>
        <taxon>Lophotrochozoa</taxon>
        <taxon>Mollusca</taxon>
        <taxon>Gastropoda</taxon>
        <taxon>Caenogastropoda</taxon>
        <taxon>Sorbeoconcha</taxon>
        <taxon>Cerithioidea</taxon>
        <taxon>Batillariidae</taxon>
        <taxon>Batillaria</taxon>
    </lineage>
</organism>